<dbReference type="PRINTS" id="PR00452">
    <property type="entry name" value="SH3DOMAIN"/>
</dbReference>
<dbReference type="Proteomes" id="UP001217089">
    <property type="component" value="Unassembled WGS sequence"/>
</dbReference>
<dbReference type="Gene3D" id="2.30.30.40">
    <property type="entry name" value="SH3 Domains"/>
    <property type="match status" value="1"/>
</dbReference>
<dbReference type="Gene3D" id="2.130.10.10">
    <property type="entry name" value="YVTN repeat-like/Quinoprotein amine dehydrogenase"/>
    <property type="match status" value="1"/>
</dbReference>
<sequence>MQKYVGALNFREKIGSSISPCGSFVFAGSEDNCVYAWNTETGDQVAMYSELNFRHPVTDVVYHPRDHMFAACSLGDNQPVVIYHYDPHVAQKDAGLSPRQIIPESQEYQELGGTSPISSPRKMEETASGRVMTKDEFNVQTTSRLEKVMKKLNTATIQMATMPSMDLPGVVDSPSIAHTGYLANFDSSLTPRSMMATPQQFTPHAPRTMTGIMHQQQFASQNIYLKSSDSDWRPGFSEVGRYGARSASPTFIGRPPHLSLTASHGKAQFSFQAPAGKAVPHYKQVVALYDYRAQRSDELTIFKGDVISVLYKDNDNWWMGELPDGQQGFFPSNYVAEEGEYDEDQLRLDSGRTLDDDSADDTPKKTVNRCYIWGRSKF</sequence>
<dbReference type="SMART" id="SM00326">
    <property type="entry name" value="SH3"/>
    <property type="match status" value="1"/>
</dbReference>
<evidence type="ECO:0000313" key="5">
    <source>
        <dbReference type="EMBL" id="KAJ8306393.1"/>
    </source>
</evidence>
<keyword evidence="6" id="KW-1185">Reference proteome</keyword>
<evidence type="ECO:0000256" key="3">
    <source>
        <dbReference type="SAM" id="MobiDB-lite"/>
    </source>
</evidence>
<gene>
    <name evidence="5" type="ORF">KUTeg_016938</name>
</gene>
<proteinExistence type="predicted"/>
<evidence type="ECO:0000313" key="6">
    <source>
        <dbReference type="Proteomes" id="UP001217089"/>
    </source>
</evidence>
<reference evidence="5 6" key="1">
    <citation type="submission" date="2022-12" db="EMBL/GenBank/DDBJ databases">
        <title>Chromosome-level genome of Tegillarca granosa.</title>
        <authorList>
            <person name="Kim J."/>
        </authorList>
    </citation>
    <scope>NUCLEOTIDE SEQUENCE [LARGE SCALE GENOMIC DNA]</scope>
    <source>
        <strain evidence="5">Teg-2019</strain>
        <tissue evidence="5">Adductor muscle</tissue>
    </source>
</reference>
<feature type="domain" description="SH3" evidence="4">
    <location>
        <begin position="280"/>
        <end position="340"/>
    </location>
</feature>
<dbReference type="PROSITE" id="PS50002">
    <property type="entry name" value="SH3"/>
    <property type="match status" value="1"/>
</dbReference>
<dbReference type="PANTHER" id="PTHR44499">
    <property type="entry name" value="JOUBERIN"/>
    <property type="match status" value="1"/>
</dbReference>
<dbReference type="InterPro" id="IPR015943">
    <property type="entry name" value="WD40/YVTN_repeat-like_dom_sf"/>
</dbReference>
<dbReference type="SUPFAM" id="SSF50998">
    <property type="entry name" value="Quinoprotein alcohol dehydrogenase-like"/>
    <property type="match status" value="1"/>
</dbReference>
<dbReference type="Pfam" id="PF00018">
    <property type="entry name" value="SH3_1"/>
    <property type="match status" value="1"/>
</dbReference>
<evidence type="ECO:0000259" key="4">
    <source>
        <dbReference type="PROSITE" id="PS50002"/>
    </source>
</evidence>
<evidence type="ECO:0000256" key="1">
    <source>
        <dbReference type="ARBA" id="ARBA00022443"/>
    </source>
</evidence>
<dbReference type="SUPFAM" id="SSF50044">
    <property type="entry name" value="SH3-domain"/>
    <property type="match status" value="1"/>
</dbReference>
<dbReference type="EMBL" id="JARBDR010000813">
    <property type="protein sequence ID" value="KAJ8306393.1"/>
    <property type="molecule type" value="Genomic_DNA"/>
</dbReference>
<dbReference type="InterPro" id="IPR036028">
    <property type="entry name" value="SH3-like_dom_sf"/>
</dbReference>
<dbReference type="PANTHER" id="PTHR44499:SF1">
    <property type="entry name" value="JOUBERIN"/>
    <property type="match status" value="1"/>
</dbReference>
<dbReference type="PRINTS" id="PR00499">
    <property type="entry name" value="P67PHOX"/>
</dbReference>
<dbReference type="InterPro" id="IPR052803">
    <property type="entry name" value="Cilium-Associated_Jouberin"/>
</dbReference>
<feature type="region of interest" description="Disordered" evidence="3">
    <location>
        <begin position="110"/>
        <end position="129"/>
    </location>
</feature>
<dbReference type="InterPro" id="IPR011047">
    <property type="entry name" value="Quinoprotein_ADH-like_sf"/>
</dbReference>
<evidence type="ECO:0000256" key="2">
    <source>
        <dbReference type="PROSITE-ProRule" id="PRU00192"/>
    </source>
</evidence>
<protein>
    <recommendedName>
        <fullName evidence="4">SH3 domain-containing protein</fullName>
    </recommendedName>
</protein>
<dbReference type="InterPro" id="IPR001452">
    <property type="entry name" value="SH3_domain"/>
</dbReference>
<accession>A0ABQ9EMC1</accession>
<name>A0ABQ9EMC1_TEGGR</name>
<organism evidence="5 6">
    <name type="scientific">Tegillarca granosa</name>
    <name type="common">Malaysian cockle</name>
    <name type="synonym">Anadara granosa</name>
    <dbReference type="NCBI Taxonomy" id="220873"/>
    <lineage>
        <taxon>Eukaryota</taxon>
        <taxon>Metazoa</taxon>
        <taxon>Spiralia</taxon>
        <taxon>Lophotrochozoa</taxon>
        <taxon>Mollusca</taxon>
        <taxon>Bivalvia</taxon>
        <taxon>Autobranchia</taxon>
        <taxon>Pteriomorphia</taxon>
        <taxon>Arcoida</taxon>
        <taxon>Arcoidea</taxon>
        <taxon>Arcidae</taxon>
        <taxon>Tegillarca</taxon>
    </lineage>
</organism>
<keyword evidence="1 2" id="KW-0728">SH3 domain</keyword>
<comment type="caution">
    <text evidence="5">The sequence shown here is derived from an EMBL/GenBank/DDBJ whole genome shotgun (WGS) entry which is preliminary data.</text>
</comment>